<proteinExistence type="predicted"/>
<gene>
    <name evidence="1" type="ORF">SLEP1_g32025</name>
</gene>
<evidence type="ECO:0000313" key="1">
    <source>
        <dbReference type="EMBL" id="GKV22133.1"/>
    </source>
</evidence>
<evidence type="ECO:0008006" key="3">
    <source>
        <dbReference type="Google" id="ProtNLM"/>
    </source>
</evidence>
<protein>
    <recommendedName>
        <fullName evidence="3">Cation-transporting P-type ATPase N-terminal domain-containing protein</fullName>
    </recommendedName>
</protein>
<dbReference type="EMBL" id="BPVZ01000059">
    <property type="protein sequence ID" value="GKV22133.1"/>
    <property type="molecule type" value="Genomic_DNA"/>
</dbReference>
<reference evidence="1 2" key="1">
    <citation type="journal article" date="2021" name="Commun. Biol.">
        <title>The genome of Shorea leprosula (Dipterocarpaceae) highlights the ecological relevance of drought in aseasonal tropical rainforests.</title>
        <authorList>
            <person name="Ng K.K.S."/>
            <person name="Kobayashi M.J."/>
            <person name="Fawcett J.A."/>
            <person name="Hatakeyama M."/>
            <person name="Paape T."/>
            <person name="Ng C.H."/>
            <person name="Ang C.C."/>
            <person name="Tnah L.H."/>
            <person name="Lee C.T."/>
            <person name="Nishiyama T."/>
            <person name="Sese J."/>
            <person name="O'Brien M.J."/>
            <person name="Copetti D."/>
            <person name="Mohd Noor M.I."/>
            <person name="Ong R.C."/>
            <person name="Putra M."/>
            <person name="Sireger I.Z."/>
            <person name="Indrioko S."/>
            <person name="Kosugi Y."/>
            <person name="Izuno A."/>
            <person name="Isagi Y."/>
            <person name="Lee S.L."/>
            <person name="Shimizu K.K."/>
        </authorList>
    </citation>
    <scope>NUCLEOTIDE SEQUENCE [LARGE SCALE GENOMIC DNA]</scope>
    <source>
        <strain evidence="1">214</strain>
    </source>
</reference>
<dbReference type="Proteomes" id="UP001054252">
    <property type="component" value="Unassembled WGS sequence"/>
</dbReference>
<organism evidence="1 2">
    <name type="scientific">Rubroshorea leprosula</name>
    <dbReference type="NCBI Taxonomy" id="152421"/>
    <lineage>
        <taxon>Eukaryota</taxon>
        <taxon>Viridiplantae</taxon>
        <taxon>Streptophyta</taxon>
        <taxon>Embryophyta</taxon>
        <taxon>Tracheophyta</taxon>
        <taxon>Spermatophyta</taxon>
        <taxon>Magnoliopsida</taxon>
        <taxon>eudicotyledons</taxon>
        <taxon>Gunneridae</taxon>
        <taxon>Pentapetalae</taxon>
        <taxon>rosids</taxon>
        <taxon>malvids</taxon>
        <taxon>Malvales</taxon>
        <taxon>Dipterocarpaceae</taxon>
        <taxon>Rubroshorea</taxon>
    </lineage>
</organism>
<evidence type="ECO:0000313" key="2">
    <source>
        <dbReference type="Proteomes" id="UP001054252"/>
    </source>
</evidence>
<keyword evidence="2" id="KW-1185">Reference proteome</keyword>
<comment type="caution">
    <text evidence="1">The sequence shown here is derived from an EMBL/GenBank/DDBJ whole genome shotgun (WGS) entry which is preliminary data.</text>
</comment>
<accession>A0AAV5KC47</accession>
<sequence length="116" mass="12902">MANSQFETADSSRTLTLNKSPSFSLAPCIDRNKLAVLVKEKDSASLYQLGGVEGVATALRTESENGIRDDAEEGRKRQDIFGSKILCSYQRVLLHYCLPFLLQKLPSVQKQCNEGY</sequence>
<name>A0AAV5KC47_9ROSI</name>
<dbReference type="AlphaFoldDB" id="A0AAV5KC47"/>